<dbReference type="PRINTS" id="PR00336">
    <property type="entry name" value="LYSASSOCTDMP"/>
</dbReference>
<proteinExistence type="inferred from homology"/>
<evidence type="ECO:0000256" key="7">
    <source>
        <dbReference type="ARBA" id="ARBA00023136"/>
    </source>
</evidence>
<feature type="domain" description="Lysosome-associated membrane glycoprotein 2-like transmembrane" evidence="18">
    <location>
        <begin position="377"/>
        <end position="408"/>
    </location>
</feature>
<accession>H3AAU0</accession>
<dbReference type="InterPro" id="IPR018134">
    <property type="entry name" value="LAMP_CS"/>
</dbReference>
<dbReference type="InterPro" id="IPR002000">
    <property type="entry name" value="Lysosome-assoc_membr_glycop"/>
</dbReference>
<dbReference type="Ensembl" id="ENSLACT00000006816.1">
    <property type="protein sequence ID" value="ENSLACP00000006761.1"/>
    <property type="gene ID" value="ENSLACG00000005998.1"/>
</dbReference>
<dbReference type="InterPro" id="IPR048524">
    <property type="entry name" value="Lamp2-like_TM"/>
</dbReference>
<evidence type="ECO:0000256" key="16">
    <source>
        <dbReference type="SAM" id="Phobius"/>
    </source>
</evidence>
<reference evidence="19" key="2">
    <citation type="submission" date="2025-08" db="UniProtKB">
        <authorList>
            <consortium name="Ensembl"/>
        </authorList>
    </citation>
    <scope>IDENTIFICATION</scope>
</reference>
<dbReference type="GeneTree" id="ENSGT00950000182899"/>
<dbReference type="GO" id="GO:0031902">
    <property type="term" value="C:late endosome membrane"/>
    <property type="evidence" value="ECO:0007669"/>
    <property type="project" value="TreeGrafter"/>
</dbReference>
<dbReference type="Pfam" id="PF21222">
    <property type="entry name" value="Lamp2_2nd"/>
    <property type="match status" value="1"/>
</dbReference>
<evidence type="ECO:0000256" key="6">
    <source>
        <dbReference type="ARBA" id="ARBA00022989"/>
    </source>
</evidence>
<feature type="domain" description="Lysosome-associated membrane glycoprotein 2-like luminal" evidence="17">
    <location>
        <begin position="211"/>
        <end position="357"/>
    </location>
</feature>
<keyword evidence="5" id="KW-0967">Endosome</keyword>
<evidence type="ECO:0000256" key="4">
    <source>
        <dbReference type="ARBA" id="ARBA00022729"/>
    </source>
</evidence>
<dbReference type="AlphaFoldDB" id="H3AAU0"/>
<feature type="compositionally biased region" description="Low complexity" evidence="15">
    <location>
        <begin position="187"/>
        <end position="202"/>
    </location>
</feature>
<sequence>VFLKLVSCGTCLDGRIWKAHGVSFEVKDGTNETCLIAEISANFSVTYVATSQEGVTHFVLPDKAIVDKSSTCGNDTTSPLLAISFETNNTLRMNFSRNSTNYHADKLTFTYSLTDSTLFPNATTSTGPVTVSTAATDIDANVNTTYRCLSVQRFLMPNVTIDFSSVRIEAYAKGNFSKDESVCSRDTASTTVPTPKSTTPAPTKTPDPGNPETFDYNVTGSDGICLLAKMGLQLNITYKTNESQRTSTVFNIKPNFTTTGICGNNSAVLIVTDKDTVLSFFFALNTCEQVYHCSALKLPSSWSQWNFISNFSVHNDSLGYMRASLGKSYMCNSEQKIQVAMNFSINAFNVRIQAFKIDGDKFGIAEECQQDEDNMLIPIIVGAALAGLVLIVLIAYLIGRKRSHAGYQTI</sequence>
<dbReference type="GO" id="GO:0072594">
    <property type="term" value="P:establishment of protein localization to organelle"/>
    <property type="evidence" value="ECO:0007669"/>
    <property type="project" value="TreeGrafter"/>
</dbReference>
<dbReference type="EMBL" id="AFYH01090270">
    <property type="status" value="NOT_ANNOTATED_CDS"/>
    <property type="molecule type" value="Genomic_DNA"/>
</dbReference>
<comment type="caution">
    <text evidence="14">Lacks conserved residue(s) required for the propagation of feature annotation.</text>
</comment>
<keyword evidence="2" id="KW-1003">Cell membrane</keyword>
<keyword evidence="7 14" id="KW-0472">Membrane</keyword>
<dbReference type="PROSITE" id="PS51407">
    <property type="entry name" value="LAMP_3"/>
    <property type="match status" value="1"/>
</dbReference>
<dbReference type="FunFam" id="2.40.160.110:FF:000001">
    <property type="entry name" value="lysosome-associated membrane glycoprotein 2 isoform X2"/>
    <property type="match status" value="1"/>
</dbReference>
<evidence type="ECO:0000256" key="13">
    <source>
        <dbReference type="ARBA" id="ARBA00074383"/>
    </source>
</evidence>
<evidence type="ECO:0000256" key="1">
    <source>
        <dbReference type="ARBA" id="ARBA00004251"/>
    </source>
</evidence>
<dbReference type="Pfam" id="PF01299">
    <property type="entry name" value="Lamp2-like_luminal"/>
    <property type="match status" value="2"/>
</dbReference>
<evidence type="ECO:0000256" key="11">
    <source>
        <dbReference type="ARBA" id="ARBA00037817"/>
    </source>
</evidence>
<keyword evidence="6 16" id="KW-1133">Transmembrane helix</keyword>
<dbReference type="CDD" id="cd12087">
    <property type="entry name" value="TM_EGFR-like"/>
    <property type="match status" value="1"/>
</dbReference>
<protein>
    <recommendedName>
        <fullName evidence="13">Lysosome-associated membrane glycoprotein 1</fullName>
    </recommendedName>
</protein>
<evidence type="ECO:0000256" key="5">
    <source>
        <dbReference type="ARBA" id="ARBA00022753"/>
    </source>
</evidence>
<dbReference type="Gene3D" id="2.40.160.110">
    <property type="match status" value="2"/>
</dbReference>
<evidence type="ECO:0000256" key="10">
    <source>
        <dbReference type="ARBA" id="ARBA00023228"/>
    </source>
</evidence>
<comment type="similarity">
    <text evidence="14">Belongs to the LAMP family.</text>
</comment>
<feature type="transmembrane region" description="Helical" evidence="16">
    <location>
        <begin position="375"/>
        <end position="398"/>
    </location>
</feature>
<evidence type="ECO:0000256" key="2">
    <source>
        <dbReference type="ARBA" id="ARBA00022475"/>
    </source>
</evidence>
<dbReference type="PANTHER" id="PTHR11506:SF27">
    <property type="entry name" value="LYSOSOME-ASSOCIATED MEMBRANE GLYCOPROTEIN 1"/>
    <property type="match status" value="1"/>
</dbReference>
<dbReference type="PANTHER" id="PTHR11506">
    <property type="entry name" value="LYSOSOME-ASSOCIATED MEMBRANE GLYCOPROTEIN"/>
    <property type="match status" value="1"/>
</dbReference>
<reference evidence="19" key="3">
    <citation type="submission" date="2025-09" db="UniProtKB">
        <authorList>
            <consortium name="Ensembl"/>
        </authorList>
    </citation>
    <scope>IDENTIFICATION</scope>
</reference>
<dbReference type="EMBL" id="AFYH01090272">
    <property type="status" value="NOT_ANNOTATED_CDS"/>
    <property type="molecule type" value="Genomic_DNA"/>
</dbReference>
<dbReference type="EMBL" id="AFYH01090271">
    <property type="status" value="NOT_ANNOTATED_CDS"/>
    <property type="molecule type" value="Genomic_DNA"/>
</dbReference>
<dbReference type="EMBL" id="AFYH01090268">
    <property type="status" value="NOT_ANNOTATED_CDS"/>
    <property type="molecule type" value="Genomic_DNA"/>
</dbReference>
<evidence type="ECO:0000256" key="8">
    <source>
        <dbReference type="ARBA" id="ARBA00023157"/>
    </source>
</evidence>
<evidence type="ECO:0000259" key="17">
    <source>
        <dbReference type="Pfam" id="PF01299"/>
    </source>
</evidence>
<dbReference type="OMA" id="SSNQIHM"/>
<evidence type="ECO:0000256" key="15">
    <source>
        <dbReference type="SAM" id="MobiDB-lite"/>
    </source>
</evidence>
<dbReference type="GO" id="GO:0005765">
    <property type="term" value="C:lysosomal membrane"/>
    <property type="evidence" value="ECO:0007669"/>
    <property type="project" value="UniProtKB-SubCell"/>
</dbReference>
<comment type="subcellular location">
    <subcellularLocation>
        <location evidence="1">Cell membrane</location>
        <topology evidence="1">Single-pass type I membrane protein</topology>
    </subcellularLocation>
    <subcellularLocation>
        <location evidence="12">Cytolytic granule membrane</location>
        <topology evidence="12">Single-pass type I membrane protein</topology>
    </subcellularLocation>
    <subcellularLocation>
        <location evidence="11">Late endosome membrane</location>
        <topology evidence="11">Single-pass type I membrane protein</topology>
    </subcellularLocation>
    <subcellularLocation>
        <location evidence="14">Lysosome membrane</location>
        <topology evidence="14">Single-pass type I membrane protein</topology>
    </subcellularLocation>
</comment>
<dbReference type="GO" id="GO:0005886">
    <property type="term" value="C:plasma membrane"/>
    <property type="evidence" value="ECO:0007669"/>
    <property type="project" value="UniProtKB-SubCell"/>
</dbReference>
<evidence type="ECO:0000256" key="3">
    <source>
        <dbReference type="ARBA" id="ARBA00022692"/>
    </source>
</evidence>
<dbReference type="EMBL" id="AFYH01090269">
    <property type="status" value="NOT_ANNOTATED_CDS"/>
    <property type="molecule type" value="Genomic_DNA"/>
</dbReference>
<gene>
    <name evidence="19" type="primary">LAMP1</name>
</gene>
<feature type="domain" description="Lysosome-associated membrane glycoprotein 2-like luminal" evidence="17">
    <location>
        <begin position="24"/>
        <end position="171"/>
    </location>
</feature>
<keyword evidence="20" id="KW-1185">Reference proteome</keyword>
<dbReference type="Bgee" id="ENSLACG00000005998">
    <property type="expression patterns" value="Expressed in pelvic fin and 6 other cell types or tissues"/>
</dbReference>
<keyword evidence="9" id="KW-0325">Glycoprotein</keyword>
<evidence type="ECO:0000256" key="9">
    <source>
        <dbReference type="ARBA" id="ARBA00023180"/>
    </source>
</evidence>
<keyword evidence="10 14" id="KW-0458">Lysosome</keyword>
<feature type="region of interest" description="Disordered" evidence="15">
    <location>
        <begin position="184"/>
        <end position="212"/>
    </location>
</feature>
<feature type="disulfide bond" evidence="14">
    <location>
        <begin position="331"/>
        <end position="368"/>
    </location>
</feature>
<dbReference type="PROSITE" id="PS00310">
    <property type="entry name" value="LAMP_1"/>
    <property type="match status" value="1"/>
</dbReference>
<reference evidence="20" key="1">
    <citation type="submission" date="2011-08" db="EMBL/GenBank/DDBJ databases">
        <title>The draft genome of Latimeria chalumnae.</title>
        <authorList>
            <person name="Di Palma F."/>
            <person name="Alfoldi J."/>
            <person name="Johnson J."/>
            <person name="Berlin A."/>
            <person name="Gnerre S."/>
            <person name="Jaffe D."/>
            <person name="MacCallum I."/>
            <person name="Young S."/>
            <person name="Walker B.J."/>
            <person name="Lander E."/>
            <person name="Lindblad-Toh K."/>
        </authorList>
    </citation>
    <scope>NUCLEOTIDE SEQUENCE [LARGE SCALE GENOMIC DNA]</scope>
    <source>
        <strain evidence="20">Wild caught</strain>
    </source>
</reference>
<evidence type="ECO:0000313" key="19">
    <source>
        <dbReference type="Ensembl" id="ENSLACP00000006761.1"/>
    </source>
</evidence>
<keyword evidence="8 14" id="KW-1015">Disulfide bond</keyword>
<evidence type="ECO:0000313" key="20">
    <source>
        <dbReference type="Proteomes" id="UP000008672"/>
    </source>
</evidence>
<dbReference type="EMBL" id="AFYH01090266">
    <property type="status" value="NOT_ANNOTATED_CDS"/>
    <property type="molecule type" value="Genomic_DNA"/>
</dbReference>
<dbReference type="InterPro" id="IPR048528">
    <property type="entry name" value="Lamp2-like_luminal"/>
</dbReference>
<evidence type="ECO:0000256" key="14">
    <source>
        <dbReference type="PROSITE-ProRule" id="PRU00740"/>
    </source>
</evidence>
<keyword evidence="4" id="KW-0732">Signal</keyword>
<organism evidence="19 20">
    <name type="scientific">Latimeria chalumnae</name>
    <name type="common">Coelacanth</name>
    <dbReference type="NCBI Taxonomy" id="7897"/>
    <lineage>
        <taxon>Eukaryota</taxon>
        <taxon>Metazoa</taxon>
        <taxon>Chordata</taxon>
        <taxon>Craniata</taxon>
        <taxon>Vertebrata</taxon>
        <taxon>Euteleostomi</taxon>
        <taxon>Coelacanthiformes</taxon>
        <taxon>Coelacanthidae</taxon>
        <taxon>Latimeria</taxon>
    </lineage>
</organism>
<evidence type="ECO:0000259" key="18">
    <source>
        <dbReference type="Pfam" id="PF21222"/>
    </source>
</evidence>
<dbReference type="Proteomes" id="UP000008672">
    <property type="component" value="Unassembled WGS sequence"/>
</dbReference>
<dbReference type="PROSITE" id="PS00311">
    <property type="entry name" value="LAMP_2"/>
    <property type="match status" value="1"/>
</dbReference>
<dbReference type="EMBL" id="AFYH01090267">
    <property type="status" value="NOT_ANNOTATED_CDS"/>
    <property type="molecule type" value="Genomic_DNA"/>
</dbReference>
<keyword evidence="3 14" id="KW-0812">Transmembrane</keyword>
<name>H3AAU0_LATCH</name>
<evidence type="ECO:0000256" key="12">
    <source>
        <dbReference type="ARBA" id="ARBA00060404"/>
    </source>
</evidence>